<name>A0A3M7MCP3_9PLEO</name>
<accession>A0A3M7MCP3</accession>
<protein>
    <submittedName>
        <fullName evidence="1">Uncharacterized protein</fullName>
    </submittedName>
</protein>
<evidence type="ECO:0000313" key="2">
    <source>
        <dbReference type="Proteomes" id="UP000265663"/>
    </source>
</evidence>
<gene>
    <name evidence="1" type="ORF">GMOD_00007217</name>
</gene>
<dbReference type="EMBL" id="KE747829">
    <property type="protein sequence ID" value="RMZ72208.1"/>
    <property type="molecule type" value="Genomic_DNA"/>
</dbReference>
<keyword evidence="2" id="KW-1185">Reference proteome</keyword>
<organism evidence="1 2">
    <name type="scientific">Pyrenophora seminiperda CCB06</name>
    <dbReference type="NCBI Taxonomy" id="1302712"/>
    <lineage>
        <taxon>Eukaryota</taxon>
        <taxon>Fungi</taxon>
        <taxon>Dikarya</taxon>
        <taxon>Ascomycota</taxon>
        <taxon>Pezizomycotina</taxon>
        <taxon>Dothideomycetes</taxon>
        <taxon>Pleosporomycetidae</taxon>
        <taxon>Pleosporales</taxon>
        <taxon>Pleosporineae</taxon>
        <taxon>Pleosporaceae</taxon>
        <taxon>Pyrenophora</taxon>
    </lineage>
</organism>
<evidence type="ECO:0000313" key="1">
    <source>
        <dbReference type="EMBL" id="RMZ72208.1"/>
    </source>
</evidence>
<reference evidence="1 2" key="1">
    <citation type="journal article" date="2014" name="PLoS ONE">
        <title>De novo Genome Assembly of the Fungal Plant Pathogen Pyrenophora semeniperda.</title>
        <authorList>
            <person name="Soliai M.M."/>
            <person name="Meyer S.E."/>
            <person name="Udall J.A."/>
            <person name="Elzinga D.E."/>
            <person name="Hermansen R.A."/>
            <person name="Bodily P.M."/>
            <person name="Hart A.A."/>
            <person name="Coleman C.E."/>
        </authorList>
    </citation>
    <scope>NUCLEOTIDE SEQUENCE [LARGE SCALE GENOMIC DNA]</scope>
    <source>
        <strain evidence="1 2">CCB06</strain>
        <tissue evidence="1">Mycelium</tissue>
    </source>
</reference>
<dbReference type="AlphaFoldDB" id="A0A3M7MCP3"/>
<sequence>MLPGRQCRISHSLCAEPITKKQFRKC</sequence>
<proteinExistence type="predicted"/>
<dbReference type="Proteomes" id="UP000265663">
    <property type="component" value="Unassembled WGS sequence"/>
</dbReference>